<keyword evidence="7 10" id="KW-0784">Thiamine biosynthesis</keyword>
<dbReference type="AlphaFoldDB" id="A0AAP6B932"/>
<reference evidence="13 15" key="1">
    <citation type="journal article" date="2023" name="Microb. Genom.">
        <title>Mesoterricola silvestris gen. nov., sp. nov., Mesoterricola sediminis sp. nov., Geothrix oryzae sp. nov., Geothrix edaphica sp. nov., Geothrix rubra sp. nov., and Geothrix limicola sp. nov., six novel members of Acidobacteriota isolated from soils.</title>
        <authorList>
            <person name="Weisberg A.J."/>
            <person name="Pearce E."/>
            <person name="Kramer C.G."/>
            <person name="Chang J.H."/>
            <person name="Clarke C.R."/>
        </authorList>
    </citation>
    <scope>NUCLEOTIDE SEQUENCE</scope>
    <source>
        <strain evidence="14 15">NB05-1H</strain>
        <strain evidence="13">NRRL_B-16521</strain>
    </source>
</reference>
<dbReference type="InterPro" id="IPR033248">
    <property type="entry name" value="Transketolase_C"/>
</dbReference>
<evidence type="ECO:0000256" key="3">
    <source>
        <dbReference type="ARBA" id="ARBA00011738"/>
    </source>
</evidence>
<comment type="catalytic activity">
    <reaction evidence="10">
        <text>D-glyceraldehyde 3-phosphate + pyruvate + H(+) = 1-deoxy-D-xylulose 5-phosphate + CO2</text>
        <dbReference type="Rhea" id="RHEA:12605"/>
        <dbReference type="ChEBI" id="CHEBI:15361"/>
        <dbReference type="ChEBI" id="CHEBI:15378"/>
        <dbReference type="ChEBI" id="CHEBI:16526"/>
        <dbReference type="ChEBI" id="CHEBI:57792"/>
        <dbReference type="ChEBI" id="CHEBI:59776"/>
        <dbReference type="EC" id="2.2.1.7"/>
    </reaction>
</comment>
<keyword evidence="5 10" id="KW-0479">Metal-binding</keyword>
<sequence length="657" mass="70117">MIARQEAVSSNRGALDRGLPDELGSPAGIKALRPEQLAEVSDRIREFLIEAVSRTGGHLGSNLGAVELTLALHRVFDSPRDVMLWDTGHQAYVHKLVTGRIMDFRTLRQAGGLSGYPSRAESEHDWIENSHASTSLSYAHGLSEGFAARGEDRRVIAVIGDGSLTGGMAYEGLNNLGRSGRHVLIVLNDNGRSYAPTASRLPGQLRRDPALKLWEESQRRRLERALDAAADISRQAAKDLWAIHRALGDRPRPEAFFDALGIHYTGPVDGHDTPAVEAALRSADAVPGPVVVHVVTQKGKGYSFAEDDLEKCLHDVPVFDTATGPVAPVPGPSGLTRAFSDTLMECAAADERVHAITAAMPGPTGLLPFHQRHPERFHDVGIAEQHAVTLAAGLAMAGRRPVVAVYSTFLARAFDQVNLDVGLHGLPVVFALDRAGITGDDGPSHHGVLDLALCLRVPGMTVLAPSSADELKVMLRHALTLPGPVAIRWPKGSPEQADAQTGEGLRGRRLRSAGERPEICLLAVGRMVAPAMCAAVELTAGGRGVTVWDVRCAKPLDGRMLADAARHHTVLTVEDGYREGGVGAAVAAELGRTAQERGVRPPVTTVLGVPDMYVPQAKPDAILSRLGLDAAGIAASARDTWRRNRPGPARPFDAGRR</sequence>
<dbReference type="Gene3D" id="3.40.50.920">
    <property type="match status" value="1"/>
</dbReference>
<comment type="cofactor">
    <cofactor evidence="10">
        <name>thiamine diphosphate</name>
        <dbReference type="ChEBI" id="CHEBI:58937"/>
    </cofactor>
    <text evidence="10">Binds 1 thiamine pyrophosphate per subunit.</text>
</comment>
<proteinExistence type="inferred from homology"/>
<dbReference type="GO" id="GO:0009228">
    <property type="term" value="P:thiamine biosynthetic process"/>
    <property type="evidence" value="ECO:0007669"/>
    <property type="project" value="UniProtKB-UniRule"/>
</dbReference>
<dbReference type="PANTHER" id="PTHR43322">
    <property type="entry name" value="1-D-DEOXYXYLULOSE 5-PHOSPHATE SYNTHASE-RELATED"/>
    <property type="match status" value="1"/>
</dbReference>
<dbReference type="Pfam" id="PF13292">
    <property type="entry name" value="DXP_synthase_N"/>
    <property type="match status" value="1"/>
</dbReference>
<dbReference type="NCBIfam" id="NF003933">
    <property type="entry name" value="PRK05444.2-2"/>
    <property type="match status" value="1"/>
</dbReference>
<dbReference type="SUPFAM" id="SSF52518">
    <property type="entry name" value="Thiamin diphosphate-binding fold (THDP-binding)"/>
    <property type="match status" value="2"/>
</dbReference>
<dbReference type="SMART" id="SM00861">
    <property type="entry name" value="Transket_pyr"/>
    <property type="match status" value="1"/>
</dbReference>
<dbReference type="InterPro" id="IPR005475">
    <property type="entry name" value="Transketolase-like_Pyr-bd"/>
</dbReference>
<dbReference type="CDD" id="cd02007">
    <property type="entry name" value="TPP_DXS"/>
    <property type="match status" value="1"/>
</dbReference>
<comment type="similarity">
    <text evidence="2 10">Belongs to the transketolase family. DXPS subfamily.</text>
</comment>
<dbReference type="Pfam" id="PF02780">
    <property type="entry name" value="Transketolase_C"/>
    <property type="match status" value="1"/>
</dbReference>
<dbReference type="EMBL" id="JARAWC010000007">
    <property type="protein sequence ID" value="MDX2960449.1"/>
    <property type="molecule type" value="Genomic_DNA"/>
</dbReference>
<evidence type="ECO:0000313" key="14">
    <source>
        <dbReference type="EMBL" id="MDX3017735.1"/>
    </source>
</evidence>
<comment type="cofactor">
    <cofactor evidence="10">
        <name>Mg(2+)</name>
        <dbReference type="ChEBI" id="CHEBI:18420"/>
    </cofactor>
    <text evidence="10">Binds 1 Mg(2+) ion per subunit.</text>
</comment>
<evidence type="ECO:0000256" key="2">
    <source>
        <dbReference type="ARBA" id="ARBA00011081"/>
    </source>
</evidence>
<evidence type="ECO:0000313" key="13">
    <source>
        <dbReference type="EMBL" id="MDX2960449.1"/>
    </source>
</evidence>
<feature type="region of interest" description="Disordered" evidence="11">
    <location>
        <begin position="1"/>
        <end position="27"/>
    </location>
</feature>
<dbReference type="InterPro" id="IPR009014">
    <property type="entry name" value="Transketo_C/PFOR_II"/>
</dbReference>
<feature type="domain" description="Transketolase-like pyrimidine-binding" evidence="12">
    <location>
        <begin position="333"/>
        <end position="496"/>
    </location>
</feature>
<feature type="binding site" evidence="10">
    <location>
        <position position="384"/>
    </location>
    <ligand>
        <name>thiamine diphosphate</name>
        <dbReference type="ChEBI" id="CHEBI:58937"/>
    </ligand>
</feature>
<evidence type="ECO:0000259" key="12">
    <source>
        <dbReference type="SMART" id="SM00861"/>
    </source>
</evidence>
<dbReference type="HAMAP" id="MF_00315">
    <property type="entry name" value="DXP_synth"/>
    <property type="match status" value="1"/>
</dbReference>
<dbReference type="GO" id="GO:0005829">
    <property type="term" value="C:cytosol"/>
    <property type="evidence" value="ECO:0007669"/>
    <property type="project" value="TreeGrafter"/>
</dbReference>
<dbReference type="PROSITE" id="PS00801">
    <property type="entry name" value="TRANSKETOLASE_1"/>
    <property type="match status" value="1"/>
</dbReference>
<dbReference type="Pfam" id="PF02779">
    <property type="entry name" value="Transket_pyr"/>
    <property type="match status" value="1"/>
</dbReference>
<keyword evidence="15" id="KW-1185">Reference proteome</keyword>
<dbReference type="GO" id="GO:0030976">
    <property type="term" value="F:thiamine pyrophosphate binding"/>
    <property type="evidence" value="ECO:0007669"/>
    <property type="project" value="UniProtKB-UniRule"/>
</dbReference>
<evidence type="ECO:0000256" key="1">
    <source>
        <dbReference type="ARBA" id="ARBA00004980"/>
    </source>
</evidence>
<dbReference type="CDD" id="cd07033">
    <property type="entry name" value="TPP_PYR_DXS_TK_like"/>
    <property type="match status" value="1"/>
</dbReference>
<comment type="pathway">
    <text evidence="1 10">Metabolic intermediate biosynthesis; 1-deoxy-D-xylulose 5-phosphate biosynthesis; 1-deoxy-D-xylulose 5-phosphate from D-glyceraldehyde 3-phosphate and pyruvate: step 1/1.</text>
</comment>
<dbReference type="Proteomes" id="UP001272987">
    <property type="component" value="Unassembled WGS sequence"/>
</dbReference>
<feature type="binding site" evidence="10">
    <location>
        <position position="302"/>
    </location>
    <ligand>
        <name>thiamine diphosphate</name>
        <dbReference type="ChEBI" id="CHEBI:58937"/>
    </ligand>
</feature>
<feature type="binding site" evidence="10">
    <location>
        <position position="190"/>
    </location>
    <ligand>
        <name>thiamine diphosphate</name>
        <dbReference type="ChEBI" id="CHEBI:58937"/>
    </ligand>
</feature>
<dbReference type="Gene3D" id="3.40.50.970">
    <property type="match status" value="2"/>
</dbReference>
<dbReference type="RefSeq" id="WP_010359229.1">
    <property type="nucleotide sequence ID" value="NZ_BCMK01000002.1"/>
</dbReference>
<accession>A0AAP6B932</accession>
<evidence type="ECO:0000313" key="15">
    <source>
        <dbReference type="Proteomes" id="UP001272987"/>
    </source>
</evidence>
<keyword evidence="6 10" id="KW-0460">Magnesium</keyword>
<evidence type="ECO:0000313" key="16">
    <source>
        <dbReference type="Proteomes" id="UP001282288"/>
    </source>
</evidence>
<dbReference type="GO" id="GO:0016114">
    <property type="term" value="P:terpenoid biosynthetic process"/>
    <property type="evidence" value="ECO:0007669"/>
    <property type="project" value="UniProtKB-UniRule"/>
</dbReference>
<dbReference type="EMBL" id="JARAWP010000004">
    <property type="protein sequence ID" value="MDX3017735.1"/>
    <property type="molecule type" value="Genomic_DNA"/>
</dbReference>
<feature type="region of interest" description="Disordered" evidence="11">
    <location>
        <begin position="637"/>
        <end position="657"/>
    </location>
</feature>
<dbReference type="GO" id="GO:0019288">
    <property type="term" value="P:isopentenyl diphosphate biosynthetic process, methylerythritol 4-phosphate pathway"/>
    <property type="evidence" value="ECO:0007669"/>
    <property type="project" value="TreeGrafter"/>
</dbReference>
<protein>
    <recommendedName>
        <fullName evidence="10">1-deoxy-D-xylulose-5-phosphate synthase</fullName>
        <ecNumber evidence="10">2.2.1.7</ecNumber>
    </recommendedName>
    <alternativeName>
        <fullName evidence="10">1-deoxyxylulose-5-phosphate synthase</fullName>
        <shortName evidence="10">DXP synthase</shortName>
        <shortName evidence="10">DXPS</shortName>
    </alternativeName>
</protein>
<evidence type="ECO:0000256" key="9">
    <source>
        <dbReference type="ARBA" id="ARBA00023229"/>
    </source>
</evidence>
<evidence type="ECO:0000256" key="6">
    <source>
        <dbReference type="ARBA" id="ARBA00022842"/>
    </source>
</evidence>
<feature type="binding site" evidence="10">
    <location>
        <position position="89"/>
    </location>
    <ligand>
        <name>thiamine diphosphate</name>
        <dbReference type="ChEBI" id="CHEBI:58937"/>
    </ligand>
</feature>
<dbReference type="InterPro" id="IPR049557">
    <property type="entry name" value="Transketolase_CS"/>
</dbReference>
<evidence type="ECO:0000256" key="8">
    <source>
        <dbReference type="ARBA" id="ARBA00023052"/>
    </source>
</evidence>
<organism evidence="13 16">
    <name type="scientific">Streptomyces acidiscabies</name>
    <dbReference type="NCBI Taxonomy" id="42234"/>
    <lineage>
        <taxon>Bacteria</taxon>
        <taxon>Bacillati</taxon>
        <taxon>Actinomycetota</taxon>
        <taxon>Actinomycetes</taxon>
        <taxon>Kitasatosporales</taxon>
        <taxon>Streptomycetaceae</taxon>
        <taxon>Streptomyces</taxon>
    </lineage>
</organism>
<keyword evidence="8 10" id="KW-0786">Thiamine pyrophosphate</keyword>
<feature type="binding site" evidence="10">
    <location>
        <position position="161"/>
    </location>
    <ligand>
        <name>Mg(2+)</name>
        <dbReference type="ChEBI" id="CHEBI:18420"/>
    </ligand>
</feature>
<evidence type="ECO:0000256" key="5">
    <source>
        <dbReference type="ARBA" id="ARBA00022723"/>
    </source>
</evidence>
<keyword evidence="4 10" id="KW-0808">Transferase</keyword>
<dbReference type="GO" id="GO:0008661">
    <property type="term" value="F:1-deoxy-D-xylulose-5-phosphate synthase activity"/>
    <property type="evidence" value="ECO:0007669"/>
    <property type="project" value="UniProtKB-UniRule"/>
</dbReference>
<dbReference type="GO" id="GO:0000287">
    <property type="term" value="F:magnesium ion binding"/>
    <property type="evidence" value="ECO:0007669"/>
    <property type="project" value="UniProtKB-UniRule"/>
</dbReference>
<feature type="region of interest" description="Disordered" evidence="11">
    <location>
        <begin position="490"/>
        <end position="509"/>
    </location>
</feature>
<dbReference type="GeneID" id="69811748"/>
<evidence type="ECO:0000256" key="11">
    <source>
        <dbReference type="SAM" id="MobiDB-lite"/>
    </source>
</evidence>
<feature type="binding site" evidence="10">
    <location>
        <position position="190"/>
    </location>
    <ligand>
        <name>Mg(2+)</name>
        <dbReference type="ChEBI" id="CHEBI:18420"/>
    </ligand>
</feature>
<feature type="binding site" evidence="10">
    <location>
        <begin position="162"/>
        <end position="163"/>
    </location>
    <ligand>
        <name>thiamine diphosphate</name>
        <dbReference type="ChEBI" id="CHEBI:58937"/>
    </ligand>
</feature>
<evidence type="ECO:0000256" key="10">
    <source>
        <dbReference type="HAMAP-Rule" id="MF_00315"/>
    </source>
</evidence>
<keyword evidence="9 10" id="KW-0414">Isoprene biosynthesis</keyword>
<dbReference type="NCBIfam" id="TIGR00204">
    <property type="entry name" value="dxs"/>
    <property type="match status" value="1"/>
</dbReference>
<dbReference type="InterPro" id="IPR029061">
    <property type="entry name" value="THDP-binding"/>
</dbReference>
<gene>
    <name evidence="10 13" type="primary">dxs</name>
    <name evidence="13" type="ORF">PV399_12090</name>
    <name evidence="14" type="ORF">PV666_07555</name>
</gene>
<evidence type="ECO:0000256" key="4">
    <source>
        <dbReference type="ARBA" id="ARBA00022679"/>
    </source>
</evidence>
<comment type="caution">
    <text evidence="13">The sequence shown here is derived from an EMBL/GenBank/DDBJ whole genome shotgun (WGS) entry which is preliminary data.</text>
</comment>
<feature type="binding site" evidence="10">
    <location>
        <begin position="130"/>
        <end position="132"/>
    </location>
    <ligand>
        <name>thiamine diphosphate</name>
        <dbReference type="ChEBI" id="CHEBI:58937"/>
    </ligand>
</feature>
<evidence type="ECO:0000256" key="7">
    <source>
        <dbReference type="ARBA" id="ARBA00022977"/>
    </source>
</evidence>
<comment type="function">
    <text evidence="10">Catalyzes the acyloin condensation reaction between C atoms 2 and 3 of pyruvate and glyceraldehyde 3-phosphate to yield 1-deoxy-D-xylulose-5-phosphate (DXP).</text>
</comment>
<dbReference type="Proteomes" id="UP001282288">
    <property type="component" value="Unassembled WGS sequence"/>
</dbReference>
<dbReference type="PANTHER" id="PTHR43322:SF5">
    <property type="entry name" value="1-DEOXY-D-XYLULOSE-5-PHOSPHATE SYNTHASE, CHLOROPLASTIC"/>
    <property type="match status" value="1"/>
</dbReference>
<dbReference type="SUPFAM" id="SSF52922">
    <property type="entry name" value="TK C-terminal domain-like"/>
    <property type="match status" value="1"/>
</dbReference>
<comment type="subunit">
    <text evidence="3 10">Homodimer.</text>
</comment>
<dbReference type="EC" id="2.2.1.7" evidence="10"/>
<dbReference type="InterPro" id="IPR005477">
    <property type="entry name" value="Dxylulose-5-P_synthase"/>
</dbReference>
<name>A0AAP6B932_9ACTN</name>